<dbReference type="Pfam" id="PF06116">
    <property type="entry name" value="RinB"/>
    <property type="match status" value="1"/>
</dbReference>
<dbReference type="NCBIfam" id="NF047427">
    <property type="entry name" value="phage_activ_RinB"/>
    <property type="match status" value="1"/>
</dbReference>
<reference evidence="1" key="1">
    <citation type="submission" date="2017-06" db="EMBL/GenBank/DDBJ databases">
        <title>Novel phages from South African skin metaviromes.</title>
        <authorList>
            <person name="van Zyl L.J."/>
            <person name="Abrahams Y."/>
            <person name="Stander E.A."/>
            <person name="Kirby B.M."/>
            <person name="Clavaud C."/>
            <person name="Farcet C."/>
            <person name="Breton L."/>
            <person name="Trindade M.I."/>
        </authorList>
    </citation>
    <scope>NUCLEOTIDE SEQUENCE</scope>
</reference>
<dbReference type="GO" id="GO:0006355">
    <property type="term" value="P:regulation of DNA-templated transcription"/>
    <property type="evidence" value="ECO:0007669"/>
    <property type="project" value="InterPro"/>
</dbReference>
<name>A0A2H4JAF0_9CAUD</name>
<accession>A0A2H4JAF0</accession>
<organism evidence="1">
    <name type="scientific">uncultured Caudovirales phage</name>
    <dbReference type="NCBI Taxonomy" id="2100421"/>
    <lineage>
        <taxon>Viruses</taxon>
        <taxon>Duplodnaviria</taxon>
        <taxon>Heunggongvirae</taxon>
        <taxon>Uroviricota</taxon>
        <taxon>Caudoviricetes</taxon>
        <taxon>Peduoviridae</taxon>
        <taxon>Maltschvirus</taxon>
        <taxon>Maltschvirus maltsch</taxon>
    </lineage>
</organism>
<protein>
    <submittedName>
        <fullName evidence="1">Putative regulator</fullName>
    </submittedName>
</protein>
<dbReference type="InterPro" id="IPR009300">
    <property type="entry name" value="Transcription_activator_RinB"/>
</dbReference>
<evidence type="ECO:0000313" key="1">
    <source>
        <dbReference type="EMBL" id="ASN69288.1"/>
    </source>
</evidence>
<proteinExistence type="predicted"/>
<dbReference type="EMBL" id="MF417888">
    <property type="protein sequence ID" value="ASN69288.1"/>
    <property type="molecule type" value="Genomic_DNA"/>
</dbReference>
<sequence>MLKRILNIWFIIMMYELGKMLGRELYYYLTANDDVEAPNDFNEEDHIHLNDL</sequence>
<gene>
    <name evidence="1" type="ORF">9S3_36</name>
</gene>